<protein>
    <submittedName>
        <fullName evidence="2">Uncharacterized protein</fullName>
    </submittedName>
</protein>
<evidence type="ECO:0000313" key="3">
    <source>
        <dbReference type="Proteomes" id="UP001501556"/>
    </source>
</evidence>
<gene>
    <name evidence="2" type="ORF">GCM10022407_12940</name>
</gene>
<reference evidence="3" key="1">
    <citation type="journal article" date="2019" name="Int. J. Syst. Evol. Microbiol.">
        <title>The Global Catalogue of Microorganisms (GCM) 10K type strain sequencing project: providing services to taxonomists for standard genome sequencing and annotation.</title>
        <authorList>
            <consortium name="The Broad Institute Genomics Platform"/>
            <consortium name="The Broad Institute Genome Sequencing Center for Infectious Disease"/>
            <person name="Wu L."/>
            <person name="Ma J."/>
        </authorList>
    </citation>
    <scope>NUCLEOTIDE SEQUENCE [LARGE SCALE GENOMIC DNA]</scope>
    <source>
        <strain evidence="3">JCM 17217</strain>
    </source>
</reference>
<accession>A0ABP7PMN7</accession>
<feature type="transmembrane region" description="Helical" evidence="1">
    <location>
        <begin position="44"/>
        <end position="60"/>
    </location>
</feature>
<sequence>MIQNKLWKKVVAAYLPVVVFLPIYVFYLDIYYTYVEDVPLENKNFGFVLLAVLFIVRSINLSKLPKSNSYMDLYNLNKVFFNMVCLLASWLLIGNIMALMELIAPFRDNMIVHIFIIFFVSFILSGFASSTLMRGSD</sequence>
<keyword evidence="1" id="KW-1133">Transmembrane helix</keyword>
<feature type="transmembrane region" description="Helical" evidence="1">
    <location>
        <begin position="12"/>
        <end position="32"/>
    </location>
</feature>
<comment type="caution">
    <text evidence="2">The sequence shown here is derived from an EMBL/GenBank/DDBJ whole genome shotgun (WGS) entry which is preliminary data.</text>
</comment>
<dbReference type="Proteomes" id="UP001501556">
    <property type="component" value="Unassembled WGS sequence"/>
</dbReference>
<organism evidence="2 3">
    <name type="scientific">Hymenobacter antarcticus</name>
    <dbReference type="NCBI Taxonomy" id="486270"/>
    <lineage>
        <taxon>Bacteria</taxon>
        <taxon>Pseudomonadati</taxon>
        <taxon>Bacteroidota</taxon>
        <taxon>Cytophagia</taxon>
        <taxon>Cytophagales</taxon>
        <taxon>Hymenobacteraceae</taxon>
        <taxon>Hymenobacter</taxon>
    </lineage>
</organism>
<proteinExistence type="predicted"/>
<evidence type="ECO:0000256" key="1">
    <source>
        <dbReference type="SAM" id="Phobius"/>
    </source>
</evidence>
<dbReference type="RefSeq" id="WP_345122273.1">
    <property type="nucleotide sequence ID" value="NZ_BAABDI010000006.1"/>
</dbReference>
<dbReference type="EMBL" id="BAABDI010000006">
    <property type="protein sequence ID" value="GAA3968229.1"/>
    <property type="molecule type" value="Genomic_DNA"/>
</dbReference>
<evidence type="ECO:0000313" key="2">
    <source>
        <dbReference type="EMBL" id="GAA3968229.1"/>
    </source>
</evidence>
<feature type="transmembrane region" description="Helical" evidence="1">
    <location>
        <begin position="80"/>
        <end position="104"/>
    </location>
</feature>
<keyword evidence="1" id="KW-0812">Transmembrane</keyword>
<keyword evidence="3" id="KW-1185">Reference proteome</keyword>
<feature type="transmembrane region" description="Helical" evidence="1">
    <location>
        <begin position="110"/>
        <end position="133"/>
    </location>
</feature>
<keyword evidence="1" id="KW-0472">Membrane</keyword>
<name>A0ABP7PMN7_9BACT</name>